<evidence type="ECO:0000313" key="1">
    <source>
        <dbReference type="EMBL" id="PGS59574.1"/>
    </source>
</evidence>
<dbReference type="EMBL" id="NULI01000435">
    <property type="protein sequence ID" value="PGS59574.1"/>
    <property type="molecule type" value="Genomic_DNA"/>
</dbReference>
<proteinExistence type="predicted"/>
<feature type="non-terminal residue" evidence="1">
    <location>
        <position position="1"/>
    </location>
</feature>
<keyword evidence="1" id="KW-0255">Endonuclease</keyword>
<comment type="caution">
    <text evidence="1">The sequence shown here is derived from an EMBL/GenBank/DDBJ whole genome shotgun (WGS) entry which is preliminary data.</text>
</comment>
<sequence length="27" mass="3234">IQCHNAEHGKEKNIVKRACKIQDVERW</sequence>
<dbReference type="AlphaFoldDB" id="A0A9X7CGJ1"/>
<reference evidence="1 2" key="1">
    <citation type="submission" date="2017-09" db="EMBL/GenBank/DDBJ databases">
        <title>Large-scale bioinformatics analysis of Bacillus genomes uncovers conserved roles of natural products in bacterial physiology.</title>
        <authorList>
            <consortium name="Agbiome Team Llc"/>
            <person name="Bleich R.M."/>
            <person name="Grubbs K.J."/>
            <person name="Santa Maria K.C."/>
            <person name="Allen S.E."/>
            <person name="Farag S."/>
            <person name="Shank E.A."/>
            <person name="Bowers A."/>
        </authorList>
    </citation>
    <scope>NUCLEOTIDE SEQUENCE [LARGE SCALE GENOMIC DNA]</scope>
    <source>
        <strain evidence="1 2">AFS041711</strain>
    </source>
</reference>
<gene>
    <name evidence="1" type="ORF">COC69_33375</name>
</gene>
<evidence type="ECO:0000313" key="2">
    <source>
        <dbReference type="Proteomes" id="UP000224203"/>
    </source>
</evidence>
<accession>A0A9X7CGJ1</accession>
<dbReference type="GO" id="GO:0004519">
    <property type="term" value="F:endonuclease activity"/>
    <property type="evidence" value="ECO:0007669"/>
    <property type="project" value="UniProtKB-KW"/>
</dbReference>
<dbReference type="Proteomes" id="UP000224203">
    <property type="component" value="Unassembled WGS sequence"/>
</dbReference>
<protein>
    <submittedName>
        <fullName evidence="1">HNH endonuclease</fullName>
    </submittedName>
</protein>
<organism evidence="1 2">
    <name type="scientific">Bacillus cereus</name>
    <dbReference type="NCBI Taxonomy" id="1396"/>
    <lineage>
        <taxon>Bacteria</taxon>
        <taxon>Bacillati</taxon>
        <taxon>Bacillota</taxon>
        <taxon>Bacilli</taxon>
        <taxon>Bacillales</taxon>
        <taxon>Bacillaceae</taxon>
        <taxon>Bacillus</taxon>
        <taxon>Bacillus cereus group</taxon>
    </lineage>
</organism>
<name>A0A9X7CGJ1_BACCE</name>
<keyword evidence="1" id="KW-0378">Hydrolase</keyword>
<keyword evidence="1" id="KW-0540">Nuclease</keyword>